<dbReference type="InterPro" id="IPR001139">
    <property type="entry name" value="Glyco_hydro_30"/>
</dbReference>
<evidence type="ECO:0000256" key="3">
    <source>
        <dbReference type="ARBA" id="ARBA00022801"/>
    </source>
</evidence>
<dbReference type="RefSeq" id="WP_237874667.1">
    <property type="nucleotide sequence ID" value="NZ_JAKLTR010000011.1"/>
</dbReference>
<dbReference type="InterPro" id="IPR033452">
    <property type="entry name" value="GH30_C"/>
</dbReference>
<protein>
    <submittedName>
        <fullName evidence="8">Glucosylceramidase</fullName>
    </submittedName>
</protein>
<keyword evidence="2" id="KW-0732">Signal</keyword>
<dbReference type="PRINTS" id="PR00843">
    <property type="entry name" value="GLHYDRLASE30"/>
</dbReference>
<evidence type="ECO:0000259" key="7">
    <source>
        <dbReference type="Pfam" id="PF17189"/>
    </source>
</evidence>
<evidence type="ECO:0000256" key="4">
    <source>
        <dbReference type="RuleBase" id="RU361188"/>
    </source>
</evidence>
<dbReference type="Gene3D" id="3.20.20.80">
    <property type="entry name" value="Glycosidases"/>
    <property type="match status" value="1"/>
</dbReference>
<feature type="region of interest" description="Disordered" evidence="5">
    <location>
        <begin position="21"/>
        <end position="44"/>
    </location>
</feature>
<sequence length="492" mass="52849">MQSKRWLVMLAWMAIAQTSCGKKSGGDGGGTTPPPPDPPPVTGTNDVAFWLTKGDQTALLQKQSTVLTFTSTANGSSTITVDSTQKFQTIDGFGYTLTGGSASLISGLPAAAKSTLLQELFGNGDEAAPIGVSYLRISIGASDLSSTTYSYNDISPGQTDLPLANFSLDGDRAFGTGLIPLLKEILAINPKIKILATPWSAPVWMKDNGNFKGGSLKPEYYSVYANYFVKYIQQMKAEGITIDAVTPQNEPMHDGNNPSMKMTSVQQGDFIKNHLGPAFRTAGLTTKIIIWDHNCDMPQYPLDILNDPAARPFVDGSAFHLYAGNITALSGVHAAYPDKNIYFTEQYTASNGDFGGDLKWHIKNVIIGSMRNWSRNALEWNLANDPAYGPHTVGGCTTCKGGLTINGSSYSRNVAYYIIAHAAKFVPAGSVRIASDELSAANLYTVAFVTPANKKVLIVLNEGNANTTFNLKFKDKAVLTTMPANSVGTYIW</sequence>
<evidence type="ECO:0000313" key="9">
    <source>
        <dbReference type="Proteomes" id="UP001165367"/>
    </source>
</evidence>
<gene>
    <name evidence="8" type="ORF">LZZ85_17670</name>
</gene>
<feature type="domain" description="Glycosyl hydrolase family 30 TIM-barrel" evidence="6">
    <location>
        <begin position="90"/>
        <end position="426"/>
    </location>
</feature>
<feature type="domain" description="Glycosyl hydrolase family 30 beta sandwich" evidence="7">
    <location>
        <begin position="429"/>
        <end position="490"/>
    </location>
</feature>
<evidence type="ECO:0000256" key="2">
    <source>
        <dbReference type="ARBA" id="ARBA00022729"/>
    </source>
</evidence>
<name>A0ABS9KUY4_9BACT</name>
<dbReference type="SUPFAM" id="SSF51445">
    <property type="entry name" value="(Trans)glycosidases"/>
    <property type="match status" value="1"/>
</dbReference>
<dbReference type="InterPro" id="IPR033453">
    <property type="entry name" value="Glyco_hydro_30_TIM-barrel"/>
</dbReference>
<keyword evidence="4" id="KW-0326">Glycosidase</keyword>
<dbReference type="PANTHER" id="PTHR11069">
    <property type="entry name" value="GLUCOSYLCERAMIDASE"/>
    <property type="match status" value="1"/>
</dbReference>
<dbReference type="PANTHER" id="PTHR11069:SF23">
    <property type="entry name" value="LYSOSOMAL ACID GLUCOSYLCERAMIDASE"/>
    <property type="match status" value="1"/>
</dbReference>
<comment type="caution">
    <text evidence="8">The sequence shown here is derived from an EMBL/GenBank/DDBJ whole genome shotgun (WGS) entry which is preliminary data.</text>
</comment>
<dbReference type="EMBL" id="JAKLTR010000011">
    <property type="protein sequence ID" value="MCG2616130.1"/>
    <property type="molecule type" value="Genomic_DNA"/>
</dbReference>
<keyword evidence="9" id="KW-1185">Reference proteome</keyword>
<evidence type="ECO:0000256" key="1">
    <source>
        <dbReference type="ARBA" id="ARBA00005382"/>
    </source>
</evidence>
<accession>A0ABS9KUY4</accession>
<evidence type="ECO:0000259" key="6">
    <source>
        <dbReference type="Pfam" id="PF02055"/>
    </source>
</evidence>
<dbReference type="Pfam" id="PF17189">
    <property type="entry name" value="Glyco_hydro_30C"/>
    <property type="match status" value="1"/>
</dbReference>
<dbReference type="InterPro" id="IPR017853">
    <property type="entry name" value="GH"/>
</dbReference>
<dbReference type="InterPro" id="IPR013780">
    <property type="entry name" value="Glyco_hydro_b"/>
</dbReference>
<dbReference type="Proteomes" id="UP001165367">
    <property type="component" value="Unassembled WGS sequence"/>
</dbReference>
<proteinExistence type="inferred from homology"/>
<dbReference type="SUPFAM" id="SSF51011">
    <property type="entry name" value="Glycosyl hydrolase domain"/>
    <property type="match status" value="1"/>
</dbReference>
<dbReference type="Pfam" id="PF02055">
    <property type="entry name" value="Glyco_hydro_30"/>
    <property type="match status" value="1"/>
</dbReference>
<dbReference type="Gene3D" id="2.60.40.1180">
    <property type="entry name" value="Golgi alpha-mannosidase II"/>
    <property type="match status" value="1"/>
</dbReference>
<reference evidence="8" key="1">
    <citation type="submission" date="2022-01" db="EMBL/GenBank/DDBJ databases">
        <authorList>
            <person name="Jo J.-H."/>
            <person name="Im W.-T."/>
        </authorList>
    </citation>
    <scope>NUCLEOTIDE SEQUENCE</scope>
    <source>
        <strain evidence="8">NA20</strain>
    </source>
</reference>
<feature type="compositionally biased region" description="Pro residues" evidence="5">
    <location>
        <begin position="32"/>
        <end position="41"/>
    </location>
</feature>
<comment type="similarity">
    <text evidence="1 4">Belongs to the glycosyl hydrolase 30 family.</text>
</comment>
<evidence type="ECO:0000256" key="5">
    <source>
        <dbReference type="SAM" id="MobiDB-lite"/>
    </source>
</evidence>
<keyword evidence="3 4" id="KW-0378">Hydrolase</keyword>
<organism evidence="8 9">
    <name type="scientific">Terrimonas ginsenosidimutans</name>
    <dbReference type="NCBI Taxonomy" id="2908004"/>
    <lineage>
        <taxon>Bacteria</taxon>
        <taxon>Pseudomonadati</taxon>
        <taxon>Bacteroidota</taxon>
        <taxon>Chitinophagia</taxon>
        <taxon>Chitinophagales</taxon>
        <taxon>Chitinophagaceae</taxon>
        <taxon>Terrimonas</taxon>
    </lineage>
</organism>
<evidence type="ECO:0000313" key="8">
    <source>
        <dbReference type="EMBL" id="MCG2616130.1"/>
    </source>
</evidence>